<evidence type="ECO:0000313" key="2">
    <source>
        <dbReference type="EMBL" id="KKK81288.1"/>
    </source>
</evidence>
<dbReference type="InterPro" id="IPR003439">
    <property type="entry name" value="ABC_transporter-like_ATP-bd"/>
</dbReference>
<organism evidence="2">
    <name type="scientific">marine sediment metagenome</name>
    <dbReference type="NCBI Taxonomy" id="412755"/>
    <lineage>
        <taxon>unclassified sequences</taxon>
        <taxon>metagenomes</taxon>
        <taxon>ecological metagenomes</taxon>
    </lineage>
</organism>
<sequence>VQVGAQQLSALNDSARRNFRIKQLGMVFQNFELLEYLSVLDNILLPLRIGSGLEVTAQLRSRATELAAHVGIGDKLRRYPSQLSQGERQRVAVSRALLLQPAVVLADEPTGNLDPSNKTLVLDLLLDYARSHAATLITVTHDRELLQHFDRVLDFRELNQWDTRS</sequence>
<dbReference type="Gene3D" id="3.40.50.300">
    <property type="entry name" value="P-loop containing nucleotide triphosphate hydrolases"/>
    <property type="match status" value="1"/>
</dbReference>
<protein>
    <recommendedName>
        <fullName evidence="1">ABC transporter domain-containing protein</fullName>
    </recommendedName>
</protein>
<dbReference type="InterPro" id="IPR017871">
    <property type="entry name" value="ABC_transporter-like_CS"/>
</dbReference>
<comment type="caution">
    <text evidence="2">The sequence shown here is derived from an EMBL/GenBank/DDBJ whole genome shotgun (WGS) entry which is preliminary data.</text>
</comment>
<name>A0A0F8YIR8_9ZZZZ</name>
<accession>A0A0F8YIR8</accession>
<dbReference type="PROSITE" id="PS00211">
    <property type="entry name" value="ABC_TRANSPORTER_1"/>
    <property type="match status" value="1"/>
</dbReference>
<dbReference type="AlphaFoldDB" id="A0A0F8YIR8"/>
<proteinExistence type="predicted"/>
<dbReference type="EMBL" id="LAZR01053188">
    <property type="protein sequence ID" value="KKK81288.1"/>
    <property type="molecule type" value="Genomic_DNA"/>
</dbReference>
<dbReference type="GO" id="GO:0022857">
    <property type="term" value="F:transmembrane transporter activity"/>
    <property type="evidence" value="ECO:0007669"/>
    <property type="project" value="TreeGrafter"/>
</dbReference>
<feature type="domain" description="ABC transporter" evidence="1">
    <location>
        <begin position="15"/>
        <end position="110"/>
    </location>
</feature>
<dbReference type="GO" id="GO:0005524">
    <property type="term" value="F:ATP binding"/>
    <property type="evidence" value="ECO:0007669"/>
    <property type="project" value="InterPro"/>
</dbReference>
<dbReference type="PANTHER" id="PTHR24220:SF659">
    <property type="entry name" value="TRANSPORTER, PUTATIVE-RELATED"/>
    <property type="match status" value="1"/>
</dbReference>
<dbReference type="GO" id="GO:0005886">
    <property type="term" value="C:plasma membrane"/>
    <property type="evidence" value="ECO:0007669"/>
    <property type="project" value="TreeGrafter"/>
</dbReference>
<dbReference type="InterPro" id="IPR015854">
    <property type="entry name" value="ABC_transpr_LolD-like"/>
</dbReference>
<gene>
    <name evidence="2" type="ORF">LCGC14_2814950</name>
</gene>
<dbReference type="Pfam" id="PF00005">
    <property type="entry name" value="ABC_tran"/>
    <property type="match status" value="1"/>
</dbReference>
<evidence type="ECO:0000259" key="1">
    <source>
        <dbReference type="Pfam" id="PF00005"/>
    </source>
</evidence>
<dbReference type="GO" id="GO:0016887">
    <property type="term" value="F:ATP hydrolysis activity"/>
    <property type="evidence" value="ECO:0007669"/>
    <property type="project" value="InterPro"/>
</dbReference>
<dbReference type="InterPro" id="IPR027417">
    <property type="entry name" value="P-loop_NTPase"/>
</dbReference>
<reference evidence="2" key="1">
    <citation type="journal article" date="2015" name="Nature">
        <title>Complex archaea that bridge the gap between prokaryotes and eukaryotes.</title>
        <authorList>
            <person name="Spang A."/>
            <person name="Saw J.H."/>
            <person name="Jorgensen S.L."/>
            <person name="Zaremba-Niedzwiedzka K."/>
            <person name="Martijn J."/>
            <person name="Lind A.E."/>
            <person name="van Eijk R."/>
            <person name="Schleper C."/>
            <person name="Guy L."/>
            <person name="Ettema T.J."/>
        </authorList>
    </citation>
    <scope>NUCLEOTIDE SEQUENCE</scope>
</reference>
<dbReference type="SUPFAM" id="SSF52540">
    <property type="entry name" value="P-loop containing nucleoside triphosphate hydrolases"/>
    <property type="match status" value="1"/>
</dbReference>
<dbReference type="PANTHER" id="PTHR24220">
    <property type="entry name" value="IMPORT ATP-BINDING PROTEIN"/>
    <property type="match status" value="1"/>
</dbReference>
<feature type="non-terminal residue" evidence="2">
    <location>
        <position position="1"/>
    </location>
</feature>